<feature type="region of interest" description="Disordered" evidence="5">
    <location>
        <begin position="181"/>
        <end position="207"/>
    </location>
</feature>
<feature type="transmembrane region" description="Helical" evidence="6">
    <location>
        <begin position="157"/>
        <end position="177"/>
    </location>
</feature>
<reference evidence="9 10" key="1">
    <citation type="journal article" date="2015" name="Nature">
        <title>rRNA introns, odd ribosomes, and small enigmatic genomes across a large radiation of phyla.</title>
        <authorList>
            <person name="Brown C.T."/>
            <person name="Hug L.A."/>
            <person name="Thomas B.C."/>
            <person name="Sharon I."/>
            <person name="Castelle C.J."/>
            <person name="Singh A."/>
            <person name="Wilkins M.J."/>
            <person name="Williams K.H."/>
            <person name="Banfield J.F."/>
        </authorList>
    </citation>
    <scope>NUCLEOTIDE SEQUENCE [LARGE SCALE GENOMIC DNA]</scope>
</reference>
<evidence type="ECO:0000256" key="2">
    <source>
        <dbReference type="ARBA" id="ARBA00023015"/>
    </source>
</evidence>
<keyword evidence="6" id="KW-0472">Membrane</keyword>
<feature type="domain" description="SH3b" evidence="8">
    <location>
        <begin position="219"/>
        <end position="286"/>
    </location>
</feature>
<evidence type="ECO:0000256" key="6">
    <source>
        <dbReference type="SAM" id="Phobius"/>
    </source>
</evidence>
<proteinExistence type="predicted"/>
<dbReference type="SMART" id="SM00287">
    <property type="entry name" value="SH3b"/>
    <property type="match status" value="1"/>
</dbReference>
<keyword evidence="1" id="KW-0678">Repressor</keyword>
<comment type="caution">
    <text evidence="9">The sequence shown here is derived from an EMBL/GenBank/DDBJ whole genome shotgun (WGS) entry which is preliminary data.</text>
</comment>
<dbReference type="Gene3D" id="1.10.1660.10">
    <property type="match status" value="2"/>
</dbReference>
<keyword evidence="3" id="KW-0238">DNA-binding</keyword>
<dbReference type="Proteomes" id="UP000034492">
    <property type="component" value="Unassembled WGS sequence"/>
</dbReference>
<dbReference type="InterPro" id="IPR009061">
    <property type="entry name" value="DNA-bd_dom_put_sf"/>
</dbReference>
<evidence type="ECO:0000313" key="9">
    <source>
        <dbReference type="EMBL" id="KKQ07263.1"/>
    </source>
</evidence>
<dbReference type="PROSITE" id="PS50937">
    <property type="entry name" value="HTH_MERR_2"/>
    <property type="match status" value="2"/>
</dbReference>
<dbReference type="InterPro" id="IPR047057">
    <property type="entry name" value="MerR_fam"/>
</dbReference>
<dbReference type="Pfam" id="PF00376">
    <property type="entry name" value="MerR"/>
    <property type="match status" value="2"/>
</dbReference>
<keyword evidence="2" id="KW-0805">Transcription regulation</keyword>
<dbReference type="Gene3D" id="2.30.30.40">
    <property type="entry name" value="SH3 Domains"/>
    <property type="match status" value="1"/>
</dbReference>
<dbReference type="EMBL" id="LBSA01000051">
    <property type="protein sequence ID" value="KKQ07263.1"/>
    <property type="molecule type" value="Genomic_DNA"/>
</dbReference>
<dbReference type="AlphaFoldDB" id="A0A0G0EJP8"/>
<dbReference type="GO" id="GO:0003700">
    <property type="term" value="F:DNA-binding transcription factor activity"/>
    <property type="evidence" value="ECO:0007669"/>
    <property type="project" value="InterPro"/>
</dbReference>
<evidence type="ECO:0000259" key="7">
    <source>
        <dbReference type="PROSITE" id="PS50937"/>
    </source>
</evidence>
<evidence type="ECO:0000313" key="10">
    <source>
        <dbReference type="Proteomes" id="UP000034492"/>
    </source>
</evidence>
<dbReference type="PANTHER" id="PTHR30204:SF69">
    <property type="entry name" value="MERR-FAMILY TRANSCRIPTIONAL REGULATOR"/>
    <property type="match status" value="1"/>
</dbReference>
<dbReference type="Pfam" id="PF08239">
    <property type="entry name" value="SH3_3"/>
    <property type="match status" value="1"/>
</dbReference>
<dbReference type="PANTHER" id="PTHR30204">
    <property type="entry name" value="REDOX-CYCLING DRUG-SENSING TRANSCRIPTIONAL ACTIVATOR SOXR"/>
    <property type="match status" value="1"/>
</dbReference>
<evidence type="ECO:0000256" key="5">
    <source>
        <dbReference type="SAM" id="MobiDB-lite"/>
    </source>
</evidence>
<feature type="domain" description="HTH merR-type" evidence="7">
    <location>
        <begin position="62"/>
        <end position="106"/>
    </location>
</feature>
<dbReference type="InterPro" id="IPR003646">
    <property type="entry name" value="SH3-like_bac-type"/>
</dbReference>
<accession>A0A0G0EJP8</accession>
<evidence type="ECO:0000256" key="3">
    <source>
        <dbReference type="ARBA" id="ARBA00023125"/>
    </source>
</evidence>
<dbReference type="PROSITE" id="PS00552">
    <property type="entry name" value="HTH_MERR_1"/>
    <property type="match status" value="1"/>
</dbReference>
<protein>
    <submittedName>
        <fullName evidence="9">N-acetylmuramoyl-L-alanine amidase</fullName>
    </submittedName>
</protein>
<organism evidence="9 10">
    <name type="scientific">Candidatus Daviesbacteria bacterium GW2011_GWB1_36_5</name>
    <dbReference type="NCBI Taxonomy" id="1618426"/>
    <lineage>
        <taxon>Bacteria</taxon>
        <taxon>Candidatus Daviesiibacteriota</taxon>
    </lineage>
</organism>
<dbReference type="SMART" id="SM00422">
    <property type="entry name" value="HTH_MERR"/>
    <property type="match status" value="1"/>
</dbReference>
<dbReference type="PROSITE" id="PS51781">
    <property type="entry name" value="SH3B"/>
    <property type="match status" value="1"/>
</dbReference>
<dbReference type="GO" id="GO:0003677">
    <property type="term" value="F:DNA binding"/>
    <property type="evidence" value="ECO:0007669"/>
    <property type="project" value="UniProtKB-KW"/>
</dbReference>
<feature type="domain" description="HTH merR-type" evidence="7">
    <location>
        <begin position="11"/>
        <end position="56"/>
    </location>
</feature>
<dbReference type="SUPFAM" id="SSF46955">
    <property type="entry name" value="Putative DNA-binding domain"/>
    <property type="match status" value="2"/>
</dbReference>
<dbReference type="InterPro" id="IPR000551">
    <property type="entry name" value="MerR-type_HTH_dom"/>
</dbReference>
<sequence length="291" mass="32572">MSDRLPKQKKLVSISQAAKFLGVSIDTVRRWDNSGVLNSERPDGKNRYFSLDELEKHKSSQPLSISEAAKKLGISPTTLRRLEARGILKPERNNAGERVYDRDSLEEFLNSDYSLRQKQVKKIVQQAEQEEKELPAQPFEEMPLDSHLKLLQRIPELLASAVIFLLLVAIGVTNIQVSTIKGSQPTSSPSVLSGRTDPAQIEPEQTEVSTASTEVFEPKVTLTVKIDDGSSSVNIRQKPTTYSEKLGKAKDGDRFEFLSLDSDWYEVKLADGSNGFISENYLVKEEETTND</sequence>
<keyword evidence="6" id="KW-1133">Transmembrane helix</keyword>
<gene>
    <name evidence="9" type="ORF">US19_C0051G0020</name>
</gene>
<keyword evidence="4" id="KW-0804">Transcription</keyword>
<keyword evidence="6" id="KW-0812">Transmembrane</keyword>
<evidence type="ECO:0000256" key="1">
    <source>
        <dbReference type="ARBA" id="ARBA00022491"/>
    </source>
</evidence>
<feature type="compositionally biased region" description="Polar residues" evidence="5">
    <location>
        <begin position="181"/>
        <end position="193"/>
    </location>
</feature>
<evidence type="ECO:0000259" key="8">
    <source>
        <dbReference type="PROSITE" id="PS51781"/>
    </source>
</evidence>
<dbReference type="CDD" id="cd04761">
    <property type="entry name" value="HTH_MerR-SF"/>
    <property type="match status" value="2"/>
</dbReference>
<name>A0A0G0EJP8_9BACT</name>
<evidence type="ECO:0000256" key="4">
    <source>
        <dbReference type="ARBA" id="ARBA00023163"/>
    </source>
</evidence>